<proteinExistence type="predicted"/>
<dbReference type="STRING" id="3659.A0A0A0LM42"/>
<name>A0A0A0LM42_CUCSA</name>
<feature type="compositionally biased region" description="Basic residues" evidence="1">
    <location>
        <begin position="67"/>
        <end position="77"/>
    </location>
</feature>
<keyword evidence="3" id="KW-1185">Reference proteome</keyword>
<feature type="compositionally biased region" description="Basic residues" evidence="1">
    <location>
        <begin position="90"/>
        <end position="102"/>
    </location>
</feature>
<dbReference type="Proteomes" id="UP000029981">
    <property type="component" value="Chromosome 2"/>
</dbReference>
<reference evidence="2 3" key="2">
    <citation type="journal article" date="2009" name="PLoS ONE">
        <title>An integrated genetic and cytogenetic map of the cucumber genome.</title>
        <authorList>
            <person name="Ren Y."/>
            <person name="Zhang Z."/>
            <person name="Liu J."/>
            <person name="Staub J.E."/>
            <person name="Han Y."/>
            <person name="Cheng Z."/>
            <person name="Li X."/>
            <person name="Lu J."/>
            <person name="Miao H."/>
            <person name="Kang H."/>
            <person name="Xie B."/>
            <person name="Gu X."/>
            <person name="Wang X."/>
            <person name="Du Y."/>
            <person name="Jin W."/>
            <person name="Huang S."/>
        </authorList>
    </citation>
    <scope>NUCLEOTIDE SEQUENCE [LARGE SCALE GENOMIC DNA]</scope>
    <source>
        <strain evidence="3">cv. 9930</strain>
    </source>
</reference>
<feature type="region of interest" description="Disordered" evidence="1">
    <location>
        <begin position="45"/>
        <end position="121"/>
    </location>
</feature>
<reference evidence="2 3" key="1">
    <citation type="journal article" date="2009" name="Nat. Genet.">
        <title>The genome of the cucumber, Cucumis sativus L.</title>
        <authorList>
            <person name="Huang S."/>
            <person name="Li R."/>
            <person name="Zhang Z."/>
            <person name="Li L."/>
            <person name="Gu X."/>
            <person name="Fan W."/>
            <person name="Lucas W.J."/>
            <person name="Wang X."/>
            <person name="Xie B."/>
            <person name="Ni P."/>
            <person name="Ren Y."/>
            <person name="Zhu H."/>
            <person name="Li J."/>
            <person name="Lin K."/>
            <person name="Jin W."/>
            <person name="Fei Z."/>
            <person name="Li G."/>
            <person name="Staub J."/>
            <person name="Kilian A."/>
            <person name="van der Vossen E.A."/>
            <person name="Wu Y."/>
            <person name="Guo J."/>
            <person name="He J."/>
            <person name="Jia Z."/>
            <person name="Ren Y."/>
            <person name="Tian G."/>
            <person name="Lu Y."/>
            <person name="Ruan J."/>
            <person name="Qian W."/>
            <person name="Wang M."/>
            <person name="Huang Q."/>
            <person name="Li B."/>
            <person name="Xuan Z."/>
            <person name="Cao J."/>
            <person name="Asan"/>
            <person name="Wu Z."/>
            <person name="Zhang J."/>
            <person name="Cai Q."/>
            <person name="Bai Y."/>
            <person name="Zhao B."/>
            <person name="Han Y."/>
            <person name="Li Y."/>
            <person name="Li X."/>
            <person name="Wang S."/>
            <person name="Shi Q."/>
            <person name="Liu S."/>
            <person name="Cho W.K."/>
            <person name="Kim J.Y."/>
            <person name="Xu Y."/>
            <person name="Heller-Uszynska K."/>
            <person name="Miao H."/>
            <person name="Cheng Z."/>
            <person name="Zhang S."/>
            <person name="Wu J."/>
            <person name="Yang Y."/>
            <person name="Kang H."/>
            <person name="Li M."/>
            <person name="Liang H."/>
            <person name="Ren X."/>
            <person name="Shi Z."/>
            <person name="Wen M."/>
            <person name="Jian M."/>
            <person name="Yang H."/>
            <person name="Zhang G."/>
            <person name="Yang Z."/>
            <person name="Chen R."/>
            <person name="Liu S."/>
            <person name="Li J."/>
            <person name="Ma L."/>
            <person name="Liu H."/>
            <person name="Zhou Y."/>
            <person name="Zhao J."/>
            <person name="Fang X."/>
            <person name="Li G."/>
            <person name="Fang L."/>
            <person name="Li Y."/>
            <person name="Liu D."/>
            <person name="Zheng H."/>
            <person name="Zhang Y."/>
            <person name="Qin N."/>
            <person name="Li Z."/>
            <person name="Yang G."/>
            <person name="Yang S."/>
            <person name="Bolund L."/>
            <person name="Kristiansen K."/>
            <person name="Zheng H."/>
            <person name="Li S."/>
            <person name="Zhang X."/>
            <person name="Yang H."/>
            <person name="Wang J."/>
            <person name="Sun R."/>
            <person name="Zhang B."/>
            <person name="Jiang S."/>
            <person name="Wang J."/>
            <person name="Du Y."/>
            <person name="Li S."/>
        </authorList>
    </citation>
    <scope>NUCLEOTIDE SEQUENCE [LARGE SCALE GENOMIC DNA]</scope>
    <source>
        <strain evidence="3">cv. 9930</strain>
    </source>
</reference>
<organism evidence="2 3">
    <name type="scientific">Cucumis sativus</name>
    <name type="common">Cucumber</name>
    <dbReference type="NCBI Taxonomy" id="3659"/>
    <lineage>
        <taxon>Eukaryota</taxon>
        <taxon>Viridiplantae</taxon>
        <taxon>Streptophyta</taxon>
        <taxon>Embryophyta</taxon>
        <taxon>Tracheophyta</taxon>
        <taxon>Spermatophyta</taxon>
        <taxon>Magnoliopsida</taxon>
        <taxon>eudicotyledons</taxon>
        <taxon>Gunneridae</taxon>
        <taxon>Pentapetalae</taxon>
        <taxon>rosids</taxon>
        <taxon>fabids</taxon>
        <taxon>Cucurbitales</taxon>
        <taxon>Cucurbitaceae</taxon>
        <taxon>Benincaseae</taxon>
        <taxon>Cucumis</taxon>
    </lineage>
</organism>
<feature type="region of interest" description="Disordered" evidence="1">
    <location>
        <begin position="1"/>
        <end position="31"/>
    </location>
</feature>
<gene>
    <name evidence="2" type="ORF">Csa_2G252060</name>
</gene>
<protein>
    <submittedName>
        <fullName evidence="2">Dynein heavy chain</fullName>
    </submittedName>
</protein>
<dbReference type="EMBL" id="CM002923">
    <property type="protein sequence ID" value="KGN61857.1"/>
    <property type="molecule type" value="Genomic_DNA"/>
</dbReference>
<sequence length="121" mass="14162">MEVSEFCASGGFKTRRGRGPGYPPKRSRKSSYFHRQIYHDHLYTCNIPPRSDLETNSKNGIKNFGPKTKKKKKRKQRGIGNEWKGELSGQKRRRKRRRKKRKPNGENAERNVEPSETTECV</sequence>
<evidence type="ECO:0000256" key="1">
    <source>
        <dbReference type="SAM" id="MobiDB-lite"/>
    </source>
</evidence>
<feature type="compositionally biased region" description="Basic and acidic residues" evidence="1">
    <location>
        <begin position="103"/>
        <end position="113"/>
    </location>
</feature>
<dbReference type="AlphaFoldDB" id="A0A0A0LM42"/>
<accession>A0A0A0LM42</accession>
<evidence type="ECO:0000313" key="3">
    <source>
        <dbReference type="Proteomes" id="UP000029981"/>
    </source>
</evidence>
<reference evidence="2 3" key="4">
    <citation type="journal article" date="2011" name="BMC Genomics">
        <title>RNA-Seq improves annotation of protein-coding genes in the cucumber genome.</title>
        <authorList>
            <person name="Li Z."/>
            <person name="Zhang Z."/>
            <person name="Yan P."/>
            <person name="Huang S."/>
            <person name="Fei Z."/>
            <person name="Lin K."/>
        </authorList>
    </citation>
    <scope>NUCLEOTIDE SEQUENCE [LARGE SCALE GENOMIC DNA]</scope>
    <source>
        <strain evidence="3">cv. 9930</strain>
    </source>
</reference>
<dbReference type="Gramene" id="KGN61857">
    <property type="protein sequence ID" value="KGN61857"/>
    <property type="gene ID" value="Csa_2G252060"/>
</dbReference>
<reference evidence="2 3" key="3">
    <citation type="journal article" date="2010" name="BMC Genomics">
        <title>Transcriptome sequencing and comparative analysis of cucumber flowers with different sex types.</title>
        <authorList>
            <person name="Guo S."/>
            <person name="Zheng Y."/>
            <person name="Joung J.G."/>
            <person name="Liu S."/>
            <person name="Zhang Z."/>
            <person name="Crasta O.R."/>
            <person name="Sobral B.W."/>
            <person name="Xu Y."/>
            <person name="Huang S."/>
            <person name="Fei Z."/>
        </authorList>
    </citation>
    <scope>NUCLEOTIDE SEQUENCE [LARGE SCALE GENOMIC DNA]</scope>
    <source>
        <strain evidence="3">cv. 9930</strain>
    </source>
</reference>
<evidence type="ECO:0000313" key="2">
    <source>
        <dbReference type="EMBL" id="KGN61857.1"/>
    </source>
</evidence>